<keyword evidence="3" id="KW-1185">Reference proteome</keyword>
<dbReference type="Proteomes" id="UP000634668">
    <property type="component" value="Unassembled WGS sequence"/>
</dbReference>
<dbReference type="InterPro" id="IPR001466">
    <property type="entry name" value="Beta-lactam-related"/>
</dbReference>
<dbReference type="SUPFAM" id="SSF56601">
    <property type="entry name" value="beta-lactamase/transpeptidase-like"/>
    <property type="match status" value="1"/>
</dbReference>
<proteinExistence type="predicted"/>
<dbReference type="EMBL" id="BMWP01000018">
    <property type="protein sequence ID" value="GGW39805.1"/>
    <property type="molecule type" value="Genomic_DNA"/>
</dbReference>
<name>A0A918MNL1_9FLAO</name>
<dbReference type="InterPro" id="IPR012338">
    <property type="entry name" value="Beta-lactam/transpept-like"/>
</dbReference>
<accession>A0A918MNL1</accession>
<reference evidence="2" key="1">
    <citation type="journal article" date="2014" name="Int. J. Syst. Evol. Microbiol.">
        <title>Complete genome sequence of Corynebacterium casei LMG S-19264T (=DSM 44701T), isolated from a smear-ripened cheese.</title>
        <authorList>
            <consortium name="US DOE Joint Genome Institute (JGI-PGF)"/>
            <person name="Walter F."/>
            <person name="Albersmeier A."/>
            <person name="Kalinowski J."/>
            <person name="Ruckert C."/>
        </authorList>
    </citation>
    <scope>NUCLEOTIDE SEQUENCE</scope>
    <source>
        <strain evidence="2">KCTC 12113</strain>
    </source>
</reference>
<dbReference type="PANTHER" id="PTHR46520:SF1">
    <property type="entry name" value="SERINE BETA-LACTAMASE-LIKE PROTEIN LACTB, MITOCHONDRIAL"/>
    <property type="match status" value="1"/>
</dbReference>
<evidence type="ECO:0000313" key="2">
    <source>
        <dbReference type="EMBL" id="GGW39805.1"/>
    </source>
</evidence>
<organism evidence="2 3">
    <name type="scientific">Arenibacter certesii</name>
    <dbReference type="NCBI Taxonomy" id="228955"/>
    <lineage>
        <taxon>Bacteria</taxon>
        <taxon>Pseudomonadati</taxon>
        <taxon>Bacteroidota</taxon>
        <taxon>Flavobacteriia</taxon>
        <taxon>Flavobacteriales</taxon>
        <taxon>Flavobacteriaceae</taxon>
        <taxon>Arenibacter</taxon>
    </lineage>
</organism>
<dbReference type="GO" id="GO:0008233">
    <property type="term" value="F:peptidase activity"/>
    <property type="evidence" value="ECO:0007669"/>
    <property type="project" value="TreeGrafter"/>
</dbReference>
<keyword evidence="2" id="KW-0378">Hydrolase</keyword>
<dbReference type="AlphaFoldDB" id="A0A918MNL1"/>
<dbReference type="Pfam" id="PF00144">
    <property type="entry name" value="Beta-lactamase"/>
    <property type="match status" value="1"/>
</dbReference>
<feature type="domain" description="Beta-lactamase-related" evidence="1">
    <location>
        <begin position="31"/>
        <end position="339"/>
    </location>
</feature>
<dbReference type="PANTHER" id="PTHR46520">
    <property type="entry name" value="SERINE BETA-LACTAMASE-LIKE PROTEIN LACTB, MITOCHONDRIAL"/>
    <property type="match status" value="1"/>
</dbReference>
<dbReference type="GO" id="GO:0019216">
    <property type="term" value="P:regulation of lipid metabolic process"/>
    <property type="evidence" value="ECO:0007669"/>
    <property type="project" value="TreeGrafter"/>
</dbReference>
<protein>
    <submittedName>
        <fullName evidence="2">Serine hydrolase</fullName>
    </submittedName>
</protein>
<gene>
    <name evidence="2" type="ORF">GCM10007383_25620</name>
</gene>
<evidence type="ECO:0000259" key="1">
    <source>
        <dbReference type="Pfam" id="PF00144"/>
    </source>
</evidence>
<dbReference type="RefSeq" id="WP_026813781.1">
    <property type="nucleotide sequence ID" value="NZ_BMWP01000018.1"/>
</dbReference>
<dbReference type="InterPro" id="IPR052794">
    <property type="entry name" value="Mito_Ser_Protease_LACTB"/>
</dbReference>
<dbReference type="Gene3D" id="3.40.710.10">
    <property type="entry name" value="DD-peptidase/beta-lactamase superfamily"/>
    <property type="match status" value="1"/>
</dbReference>
<evidence type="ECO:0000313" key="3">
    <source>
        <dbReference type="Proteomes" id="UP000634668"/>
    </source>
</evidence>
<sequence>MNPILKYVRDFLASRRVVGRDVQLSGKVGADHLLQQLIDDKKVPGLAISVRKNNQVFFQKGYGFSNVERQTPINPEETIFRIASVSKPIAATALAVMVAEGQLDLDASFYQYVPYYPKKEYDFTIRQLASHTAGIRGYKGVEYGLNLPMGIKESLKIFKDDPLVFKPGTQYLYTSFAWVLISLAIEEISGVPFADYVQIKVLKPFGLKNTVPEIPEEAIANMSSFYSRSRSGFRAAIPVDNRYKLAGGGYLSTAVDIANFGQAFLDSSSEVVPDMSQFLTSTVIEGGATYYGLGWQVSEDKLNRPYFGHVGNGVGGYAVFYVYPEEDMVFSILTNSTNPRIQETLEEVVSMLIGGRS</sequence>
<dbReference type="GO" id="GO:0006508">
    <property type="term" value="P:proteolysis"/>
    <property type="evidence" value="ECO:0007669"/>
    <property type="project" value="TreeGrafter"/>
</dbReference>
<comment type="caution">
    <text evidence="2">The sequence shown here is derived from an EMBL/GenBank/DDBJ whole genome shotgun (WGS) entry which is preliminary data.</text>
</comment>
<reference evidence="2" key="2">
    <citation type="submission" date="2020-09" db="EMBL/GenBank/DDBJ databases">
        <authorList>
            <person name="Sun Q."/>
            <person name="Kim S."/>
        </authorList>
    </citation>
    <scope>NUCLEOTIDE SEQUENCE</scope>
    <source>
        <strain evidence="2">KCTC 12113</strain>
    </source>
</reference>